<dbReference type="GO" id="GO:0006801">
    <property type="term" value="P:superoxide metabolic process"/>
    <property type="evidence" value="ECO:0007669"/>
    <property type="project" value="InterPro"/>
</dbReference>
<comment type="similarity">
    <text evidence="1">Belongs to the Cu-Zn superoxide dismutase family.</text>
</comment>
<evidence type="ECO:0000313" key="4">
    <source>
        <dbReference type="Proteomes" id="UP000482209"/>
    </source>
</evidence>
<dbReference type="Gene3D" id="2.60.40.200">
    <property type="entry name" value="Superoxide dismutase, copper/zinc binding domain"/>
    <property type="match status" value="1"/>
</dbReference>
<dbReference type="InterPro" id="IPR036423">
    <property type="entry name" value="SOD-like_Cu/Zn_dom_sf"/>
</dbReference>
<comment type="caution">
    <text evidence="3">The sequence shown here is derived from an EMBL/GenBank/DDBJ whole genome shotgun (WGS) entry which is preliminary data.</text>
</comment>
<dbReference type="EMBL" id="VUMT01000014">
    <property type="protein sequence ID" value="MSS64209.1"/>
    <property type="molecule type" value="Genomic_DNA"/>
</dbReference>
<evidence type="ECO:0000313" key="3">
    <source>
        <dbReference type="EMBL" id="MSS64209.1"/>
    </source>
</evidence>
<proteinExistence type="inferred from homology"/>
<sequence>MNINHDWAKFIETLASSYPKAYAYLYGDQQHNTIYGTILFFSIWNGTLVLSTIDGLPYDSSTPCENRMFAFHIHEGATCTGTESDPFADTGLHYNPNNCDHPEHAGDMPPLFGNLGYAFQLFYTERFLPEDVVGHTCILHEAPDDFTTQPSGNSGKKIACGEIKNILP</sequence>
<name>A0A6L5Y008_9FIRM</name>
<dbReference type="InterPro" id="IPR024134">
    <property type="entry name" value="SOD_Cu/Zn_/chaperone"/>
</dbReference>
<protein>
    <submittedName>
        <fullName evidence="3">Superoxide dismutase family protein</fullName>
    </submittedName>
</protein>
<dbReference type="PANTHER" id="PTHR10003">
    <property type="entry name" value="SUPEROXIDE DISMUTASE CU-ZN -RELATED"/>
    <property type="match status" value="1"/>
</dbReference>
<reference evidence="3 4" key="1">
    <citation type="submission" date="2019-08" db="EMBL/GenBank/DDBJ databases">
        <title>In-depth cultivation of the pig gut microbiome towards novel bacterial diversity and tailored functional studies.</title>
        <authorList>
            <person name="Wylensek D."/>
            <person name="Hitch T.C.A."/>
            <person name="Clavel T."/>
        </authorList>
    </citation>
    <scope>NUCLEOTIDE SEQUENCE [LARGE SCALE GENOMIC DNA]</scope>
    <source>
        <strain evidence="3 4">WCA-693-APC-MOT-I</strain>
    </source>
</reference>
<keyword evidence="4" id="KW-1185">Reference proteome</keyword>
<dbReference type="Pfam" id="PF00080">
    <property type="entry name" value="Sod_Cu"/>
    <property type="match status" value="1"/>
</dbReference>
<organism evidence="3 4">
    <name type="scientific">Velocimicrobium porci</name>
    <dbReference type="NCBI Taxonomy" id="2606634"/>
    <lineage>
        <taxon>Bacteria</taxon>
        <taxon>Bacillati</taxon>
        <taxon>Bacillota</taxon>
        <taxon>Clostridia</taxon>
        <taxon>Lachnospirales</taxon>
        <taxon>Lachnospiraceae</taxon>
        <taxon>Velocimicrobium</taxon>
    </lineage>
</organism>
<gene>
    <name evidence="3" type="ORF">FYJ58_10020</name>
</gene>
<evidence type="ECO:0000256" key="1">
    <source>
        <dbReference type="ARBA" id="ARBA00010457"/>
    </source>
</evidence>
<feature type="domain" description="Superoxide dismutase copper/zinc binding" evidence="2">
    <location>
        <begin position="67"/>
        <end position="163"/>
    </location>
</feature>
<dbReference type="GO" id="GO:0005507">
    <property type="term" value="F:copper ion binding"/>
    <property type="evidence" value="ECO:0007669"/>
    <property type="project" value="InterPro"/>
</dbReference>
<dbReference type="InterPro" id="IPR001424">
    <property type="entry name" value="SOD_Cu_Zn_dom"/>
</dbReference>
<accession>A0A6L5Y008</accession>
<dbReference type="AlphaFoldDB" id="A0A6L5Y008"/>
<dbReference type="SUPFAM" id="SSF49329">
    <property type="entry name" value="Cu,Zn superoxide dismutase-like"/>
    <property type="match status" value="1"/>
</dbReference>
<evidence type="ECO:0000259" key="2">
    <source>
        <dbReference type="Pfam" id="PF00080"/>
    </source>
</evidence>
<dbReference type="Proteomes" id="UP000482209">
    <property type="component" value="Unassembled WGS sequence"/>
</dbReference>